<accession>A0A5B7JX18</accession>
<gene>
    <name evidence="2" type="ORF">E2C01_096968</name>
</gene>
<evidence type="ECO:0000313" key="2">
    <source>
        <dbReference type="EMBL" id="MPD01441.1"/>
    </source>
</evidence>
<sequence>MLEIEGDSPPKVSPNGSGGQKEAKERLYYGEMQDSSPNVQLTPLASLRSKVKERSLVQNGSSNAGLMLTAC</sequence>
<comment type="caution">
    <text evidence="2">The sequence shown here is derived from an EMBL/GenBank/DDBJ whole genome shotgun (WGS) entry which is preliminary data.</text>
</comment>
<organism evidence="2 3">
    <name type="scientific">Portunus trituberculatus</name>
    <name type="common">Swimming crab</name>
    <name type="synonym">Neptunus trituberculatus</name>
    <dbReference type="NCBI Taxonomy" id="210409"/>
    <lineage>
        <taxon>Eukaryota</taxon>
        <taxon>Metazoa</taxon>
        <taxon>Ecdysozoa</taxon>
        <taxon>Arthropoda</taxon>
        <taxon>Crustacea</taxon>
        <taxon>Multicrustacea</taxon>
        <taxon>Malacostraca</taxon>
        <taxon>Eumalacostraca</taxon>
        <taxon>Eucarida</taxon>
        <taxon>Decapoda</taxon>
        <taxon>Pleocyemata</taxon>
        <taxon>Brachyura</taxon>
        <taxon>Eubrachyura</taxon>
        <taxon>Portunoidea</taxon>
        <taxon>Portunidae</taxon>
        <taxon>Portuninae</taxon>
        <taxon>Portunus</taxon>
    </lineage>
</organism>
<dbReference type="Proteomes" id="UP000324222">
    <property type="component" value="Unassembled WGS sequence"/>
</dbReference>
<evidence type="ECO:0000313" key="3">
    <source>
        <dbReference type="Proteomes" id="UP000324222"/>
    </source>
</evidence>
<evidence type="ECO:0000256" key="1">
    <source>
        <dbReference type="SAM" id="MobiDB-lite"/>
    </source>
</evidence>
<dbReference type="EMBL" id="VSRR010127137">
    <property type="protein sequence ID" value="MPD01441.1"/>
    <property type="molecule type" value="Genomic_DNA"/>
</dbReference>
<keyword evidence="3" id="KW-1185">Reference proteome</keyword>
<reference evidence="2 3" key="1">
    <citation type="submission" date="2019-05" db="EMBL/GenBank/DDBJ databases">
        <title>Another draft genome of Portunus trituberculatus and its Hox gene families provides insights of decapod evolution.</title>
        <authorList>
            <person name="Jeong J.-H."/>
            <person name="Song I."/>
            <person name="Kim S."/>
            <person name="Choi T."/>
            <person name="Kim D."/>
            <person name="Ryu S."/>
            <person name="Kim W."/>
        </authorList>
    </citation>
    <scope>NUCLEOTIDE SEQUENCE [LARGE SCALE GENOMIC DNA]</scope>
    <source>
        <tissue evidence="2">Muscle</tissue>
    </source>
</reference>
<feature type="region of interest" description="Disordered" evidence="1">
    <location>
        <begin position="1"/>
        <end position="37"/>
    </location>
</feature>
<dbReference type="AlphaFoldDB" id="A0A5B7JX18"/>
<name>A0A5B7JX18_PORTR</name>
<dbReference type="OrthoDB" id="6435638at2759"/>
<proteinExistence type="predicted"/>
<protein>
    <submittedName>
        <fullName evidence="2">Uncharacterized protein</fullName>
    </submittedName>
</protein>